<gene>
    <name evidence="5" type="ORF">SBX37_04085</name>
</gene>
<dbReference type="InterPro" id="IPR025110">
    <property type="entry name" value="AMP-bd_C"/>
</dbReference>
<organism evidence="5 6">
    <name type="scientific">Vibrio mangrovi</name>
    <dbReference type="NCBI Taxonomy" id="474394"/>
    <lineage>
        <taxon>Bacteria</taxon>
        <taxon>Pseudomonadati</taxon>
        <taxon>Pseudomonadota</taxon>
        <taxon>Gammaproteobacteria</taxon>
        <taxon>Vibrionales</taxon>
        <taxon>Vibrionaceae</taxon>
        <taxon>Vibrio</taxon>
    </lineage>
</organism>
<sequence length="4316" mass="474837">MSTNDDLRVSMDNLSDDEVVKLFELAKARGLKRKKKEKAPEIQPVTRSPEGEPLALAQRRIWFLSEMEQSASDAYIINGSFRLKGQLDIAILRETLDQMVSRHESLRTYFSRRDGQPLQQIVPADCGFLLDEVTEADLSEPYLPHFDLSTGPLARAELVHVRENEFVLRVALHHTIADGWSMSVLIQEVGTLYAALSQGKNNPLSPLPIQFADYAHWQQSFSESVIPRQRDYWVEQLRDAPEFLELRTDFPRPSVQDHAGAGLSFTLDPSLTASLKALCQRCDTTLFMTLFASWATLMSRLACQDDVVIGAPVAGRNRAELEGLIGMFVNTQALRVDLSEQPDTLALLAQVKDTALAAQSNQDIPFEQVVEAVVTGRNPAYTPLFQVIFALQNLPDSTLSLPGISLSPEEEPFKTAKFDLSLLLSESGDTLSGYLNYATALFEEATVERYLGYWIRLLEGMTTQPELPVTALPILGEDEYQAVIHEYNHTLYDYPSECGIHTLFSQQAAESPNATAVITDDGTWDYAALETHANALANRLQTLGIQPGQRIAIRLPRSAALIQAELAILKVGGVYVPLDPAAPPERQDYVLRDSGATILIGEPGAASTYPSLNVLEMSDALVNEFCDEQISVPVSGESPAYVMYTSGSTGNPKGVVIPHRAIARLVLNNGYMEVMPSDRVVLAANPAFDATTMEVWAPLLNGASVVVIPQDTLLDVHAFGHSLMMHQVNIMFLTVGLFNQYADDLKDVLSGLKYLLVGGDALDPMVMRRVLNNSRPEHLLNVYGPTETTTYALSFPIHDIPAEASGIPLGRPIGNTQIYLLNPQGQPVPQGVVGEIYIGGDGVAEGYLGQPELTAERFLPDPYALASGARMYKTGDLGYWRKDGNIEFVGRNDFQVKIRGFRIELGEIELALLSCGVDSAIVLARDDGSASKRLVAYFTRQERSVTAAELKSRLAERLPDYMVPVAYVELDKMPLTANGKVDRKALPEPDESAFVRQAFAAPEGEVESVLAHIWGTLLGIEQVGRHDNFFELGGQSLLAVQMIERLRQQGYQMVIRDLFARPTLAALAETLNHQPQGEQSDIPPNLIPSGCQYITPEMLPLVTLSQQEINVISQTVDGGVANIQDIYPLAPLQEGILFHHLLEEQGDPYITRFIQGFKHESDIDTFMEALQYVMQRHDILRTAVVWEGLDTPVQVVWREAPVILKTLEFEQDITVADALCQQFDPAHTRMDIQRAPMIEAYKVADPAEDRWLLCFLFHHLCNDHTTLELLVEEVQEYIAGRQADLPNPLPFRNFVAQTTLKADRESHLTYFRDLLGDLDEPCSPFGLQEQQESELAEGVHVAVDSHLAEQLRSLARQRGLSPAALFHLAWGLVVRSATGQEDVVFGTVLFGRMAGGEGADRVLGMFLNTLPLRLSLAGVSVESALTQTQTRLAELLEHEHTSLALAQQCSGLSNQTSLFSSLLNYRYQGSSTQDAEASEALGSVVFAAENTNYPLTVAVNDIVSGGFSLDIHVSRSIGGERVGAMLLAALNGLVSTLTQQPSEPVSQMNILPDSERERVLETFNQTEIPFPEYECIHALIEGQVVRNPAATAVVFEDQSLSYAELNRQANRLAHWLMSQGVRPDSRVAVCLERSCELVVSLLAILKAGGAYVPLDPGYPTERLEYMLSDSVPVVLITTDELASRLGQLPEATQFADMSAAQQPWAGYPDSNPNIPELTNRHLAYIIYTSGSTGLPKGVMNEHRGVVNRLYWMKEDYGFGPGDVVLQKTPFSFDVSVWEFFCPLWSGATLLMAKPEGHKDPDYLKDLITSQGVTILHFVPPMLQSFLEVVHAGDCNSLRLVFCSGEALPAEAIRKSYARLPHIELHNLYGPTEAAVDVTAWHCPRTLAGDRVSIGRPVANTRMYVLDGEGRPVAVGVEGELYIGGVQVARGYLNRDELTAERFVADPYSQETDAVMYRTGDVGCWLADGTIEYRGRNDDQVKIRGFRIELGEISSALQGCSSVKDGVVVARALGSGPDKQLVGYYTVEDGENCPDVESIKAELSERLPVHMVPVAYVLLDEMPLTPNGKVNRKALPEPDERSVVRREYEAPVGDAETQLADIWSSLLGVERVGRYDNFFELGGHSLLAVQMAERLRQRGYQLVIRHLFSRVTLAELAATLVVQDATAQLDIPPNLIPSGCQHITPEMLPLVTLSQQEINIISQTVDGGVANIQDIYPLAPLQEGILFHHLLEEQGDPYITRFVQSFRHEADIDTFMEALQHVMQRHDILRTAVVWEGLDTPVQVVWRDAPVTLKTLHFESGSHVAETLRQHFDPAHTRMDIQRAPMIEAYKVADPAEDRWLLCFLLHHLCNDHTTLELLEDEIRLYLTGREAELPNPLPFRNFVAQTTLKDDRESHLAYFRELLGDLDEPCAPFGFQEFSGDAHHIEATHLDIEERVSGEIRDQARRLGLSPAVLFHLAWGLVVRSATGQEDVVFGTVLFGRMAGGEGADRVLGMFLNTLPLRLSLAGTSVESALTQTQTRLAELLEHEHTSLALAQQCSGLSNQTPLFSSLLNYRYQGSSTQDAEASEALGSVVFAAENTNYPLTVAVNDIVSGGFSLDIHVSRSIGGERVGAMLLAALNGLVSTLTQQPSEPVSQMNILPDSERERVLETFNQTEIPFPEYECIHALIEGQVVRNPAATAVVFEDQSLSYAELNRQANRLAHWLMSQGVRPDSRVAVCLERSCELVVSLLAILKAGGAYVPLDPGYPTERLEYMLSDSVPVVLITTDELASRLGQLPEATQFADMSAAQQPWAGYPDSNPNIPELTNRHLAYIIYTSGSTGLPKGVMNEHRGVVNRLYWMKEDYGFGPGDVVLQKTPFSFDVSVWEFFCPLWSGATLLMAKPEGHKDPDYLKDLITSQGVTILHFVPPMLQSFLEVVHAGDCNSLRLVFCSGEALPAEAIRKSYARLPHIELHNLYGPTEAAVDVTAWHCPRTLAGDRVSIGRPVANTRMYVLDGEGRPVAVGVEGELYIGGVQVARGYLNRDELTAERFVADPYSQETDAVMYRTGDVGCWLADGTIEYRGRNDDQVKIRGFRIELGEISSALQGCSSVKDGVVVARALGSGPDKQLVGYYTVEDGENCPDVESIKAELSERLPVHMVPVAYVLLDEMPLTPNGKVNRKALPEPDEHSVVRREYEAPVGDAETQLANIWSSLLGVERVGRYDNFFELGGHSLLAVRMISRVRELLGCELTLATLFSHPALYEVAGTLSESEHPVLPAITPLAAGEAAPLSLAQKRLWFLAQMDAQATSAYTVPRSVRLQGKLDVDALQRALNQIVVRHATLRTHIEVVQGEPVQVVGASGSGFPLTYLDGEGIMDELAPFSPEFDLSQGPLVQGQLIRVSANEHWLRIVMHHIITDGWSMGIFTDELAALYEANCQGLDDPLPALSIQYGDYAAWQQMHLQGEVLQQQQQYWSEQLRDIPDCLTLPTDRPRPAHQDYHGASLPVSLSCELTEQLRQLSQHNGCTLYMTLLAGWSAVMSRLSHQDDVVIGSPVAGRTRTEVEGLIGMFVNSMAMRVQLSDDVDTQTLLAQVKDTALAAQAHQDIPFEQVVEAVAPVRSLSHAPIFQVVFALQNTPEHQVQLPDLTLEALVSDISTAQFDLSLEVHEGENGLAGYLTYATALFDEETVQRYLSYWINLLEGMVSQPELPIAALPILGETEQQQVIRELNQTNFDYPADCGIHTLFARQVARSPEQVAVVTDDGEWDYTSLDVRANALAFRLQSLGVEPGQRVAVRLPRSAALIVAELAILKCGGVYVPLDPNAPAERQQYVVDDCGATVLIAEAGVRQDNTAIRLLEMTPSLLEEERREPVSVVVGGDAPAYVMYTSGSTGQPKGVVVPHRAIARLVLNNGYMEVQPSDRVALAANPAFDATTLEVWAPLLNGAAVVVIEQDTLLNVQSFAQALENRQVSILWLTVGLFNQYAEGLKAVLPGLRYLLVGGDALDPAVIRRVLAESAPAHLLNGYGPTETTTFALTYEITAVSEDAASIPLGRPIGNTQVYLLNPQGQPVPQGVVGELYIGGDGVALGYLNQDELTAERFVADPYSAAADARMYRTGDLGYLRSDGTIEFVGRNDFQVKVRGFRIELGEIESALVSCGVESAVVIAQGDSASKRLVAYFTGGAGMSAGELKSRLSEHLPDYMVPVAYVTLAEIPLTANGKVDRRALPEPDEAAFVTREYEAPKNTMETTLAEIWSSLLGVERVGRQDDFFELGGHSLLAVRLISEIQHRLSIEVTITELFEHSVLSALAMKLAYIKLSAFASQDIEHVAQRLSKGKK</sequence>
<evidence type="ECO:0000256" key="3">
    <source>
        <dbReference type="ARBA" id="ARBA00022553"/>
    </source>
</evidence>
<dbReference type="Pfam" id="PF00668">
    <property type="entry name" value="Condensation"/>
    <property type="match status" value="4"/>
</dbReference>
<feature type="domain" description="Carrier" evidence="4">
    <location>
        <begin position="2089"/>
        <end position="2163"/>
    </location>
</feature>
<dbReference type="InterPro" id="IPR036736">
    <property type="entry name" value="ACP-like_sf"/>
</dbReference>
<dbReference type="SUPFAM" id="SSF52777">
    <property type="entry name" value="CoA-dependent acyltransferases"/>
    <property type="match status" value="8"/>
</dbReference>
<dbReference type="InterPro" id="IPR023213">
    <property type="entry name" value="CAT-like_dom_sf"/>
</dbReference>
<keyword evidence="6" id="KW-1185">Reference proteome</keyword>
<dbReference type="CDD" id="cd19531">
    <property type="entry name" value="LCL_NRPS-like"/>
    <property type="match status" value="2"/>
</dbReference>
<comment type="caution">
    <text evidence="5">The sequence shown here is derived from an EMBL/GenBank/DDBJ whole genome shotgun (WGS) entry which is preliminary data.</text>
</comment>
<dbReference type="PROSITE" id="PS00455">
    <property type="entry name" value="AMP_BINDING"/>
    <property type="match status" value="4"/>
</dbReference>
<keyword evidence="2" id="KW-0596">Phosphopantetheine</keyword>
<dbReference type="NCBIfam" id="TIGR01733">
    <property type="entry name" value="AA-adenyl-dom"/>
    <property type="match status" value="4"/>
</dbReference>
<comment type="cofactor">
    <cofactor evidence="1">
        <name>pantetheine 4'-phosphate</name>
        <dbReference type="ChEBI" id="CHEBI:47942"/>
    </cofactor>
</comment>
<dbReference type="InterPro" id="IPR009081">
    <property type="entry name" value="PP-bd_ACP"/>
</dbReference>
<dbReference type="Proteomes" id="UP001283366">
    <property type="component" value="Unassembled WGS sequence"/>
</dbReference>
<dbReference type="PANTHER" id="PTHR45527:SF1">
    <property type="entry name" value="FATTY ACID SYNTHASE"/>
    <property type="match status" value="1"/>
</dbReference>
<dbReference type="PROSITE" id="PS50075">
    <property type="entry name" value="CARRIER"/>
    <property type="match status" value="4"/>
</dbReference>
<feature type="domain" description="Carrier" evidence="4">
    <location>
        <begin position="3178"/>
        <end position="3253"/>
    </location>
</feature>
<dbReference type="Gene3D" id="2.30.38.10">
    <property type="entry name" value="Luciferase, Domain 3"/>
    <property type="match status" value="4"/>
</dbReference>
<evidence type="ECO:0000313" key="6">
    <source>
        <dbReference type="Proteomes" id="UP001283366"/>
    </source>
</evidence>
<dbReference type="Pfam" id="PF00501">
    <property type="entry name" value="AMP-binding"/>
    <property type="match status" value="4"/>
</dbReference>
<dbReference type="Gene3D" id="1.10.1200.10">
    <property type="entry name" value="ACP-like"/>
    <property type="match status" value="4"/>
</dbReference>
<dbReference type="InterPro" id="IPR001242">
    <property type="entry name" value="Condensation_dom"/>
</dbReference>
<keyword evidence="3" id="KW-0597">Phosphoprotein</keyword>
<protein>
    <submittedName>
        <fullName evidence="5">Amino acid adenylation domain-containing protein</fullName>
    </submittedName>
</protein>
<dbReference type="InterPro" id="IPR000873">
    <property type="entry name" value="AMP-dep_synth/lig_dom"/>
</dbReference>
<dbReference type="InterPro" id="IPR010071">
    <property type="entry name" value="AA_adenyl_dom"/>
</dbReference>
<dbReference type="Pfam" id="PF00550">
    <property type="entry name" value="PP-binding"/>
    <property type="match status" value="4"/>
</dbReference>
<dbReference type="Gene3D" id="3.30.559.10">
    <property type="entry name" value="Chloramphenicol acetyltransferase-like domain"/>
    <property type="match status" value="4"/>
</dbReference>
<proteinExistence type="predicted"/>
<dbReference type="SUPFAM" id="SSF47336">
    <property type="entry name" value="ACP-like"/>
    <property type="match status" value="4"/>
</dbReference>
<reference evidence="5 6" key="1">
    <citation type="submission" date="2023-11" db="EMBL/GenBank/DDBJ databases">
        <title>Plant-associative lifestyle of Vibrio porteresiae and its evolutionary dynamics.</title>
        <authorList>
            <person name="Rameshkumar N."/>
            <person name="Kirti K."/>
        </authorList>
    </citation>
    <scope>NUCLEOTIDE SEQUENCE [LARGE SCALE GENOMIC DNA]</scope>
    <source>
        <strain evidence="5 6">MSSRF38</strain>
    </source>
</reference>
<dbReference type="Gene3D" id="3.40.50.980">
    <property type="match status" value="8"/>
</dbReference>
<dbReference type="InterPro" id="IPR020806">
    <property type="entry name" value="PKS_PP-bd"/>
</dbReference>
<dbReference type="PROSITE" id="PS00012">
    <property type="entry name" value="PHOSPHOPANTETHEINE"/>
    <property type="match status" value="3"/>
</dbReference>
<dbReference type="Gene3D" id="3.30.300.30">
    <property type="match status" value="4"/>
</dbReference>
<dbReference type="CDD" id="cd12117">
    <property type="entry name" value="A_NRPS_Srf_like"/>
    <property type="match status" value="2"/>
</dbReference>
<evidence type="ECO:0000256" key="1">
    <source>
        <dbReference type="ARBA" id="ARBA00001957"/>
    </source>
</evidence>
<feature type="domain" description="Carrier" evidence="4">
    <location>
        <begin position="4220"/>
        <end position="4295"/>
    </location>
</feature>
<evidence type="ECO:0000313" key="5">
    <source>
        <dbReference type="EMBL" id="MDW6002057.1"/>
    </source>
</evidence>
<evidence type="ECO:0000256" key="2">
    <source>
        <dbReference type="ARBA" id="ARBA00022450"/>
    </source>
</evidence>
<evidence type="ECO:0000259" key="4">
    <source>
        <dbReference type="PROSITE" id="PS50075"/>
    </source>
</evidence>
<dbReference type="InterPro" id="IPR045851">
    <property type="entry name" value="AMP-bd_C_sf"/>
</dbReference>
<dbReference type="RefSeq" id="WP_318586160.1">
    <property type="nucleotide sequence ID" value="NZ_JAWRCO010000001.1"/>
</dbReference>
<dbReference type="EMBL" id="JAWRCO010000001">
    <property type="protein sequence ID" value="MDW6002057.1"/>
    <property type="molecule type" value="Genomic_DNA"/>
</dbReference>
<dbReference type="CDD" id="cd17646">
    <property type="entry name" value="A_NRPS_AB3403-like"/>
    <property type="match status" value="2"/>
</dbReference>
<dbReference type="Gene3D" id="3.30.559.30">
    <property type="entry name" value="Nonribosomal peptide synthetase, condensation domain"/>
    <property type="match status" value="4"/>
</dbReference>
<dbReference type="SMART" id="SM00823">
    <property type="entry name" value="PKS_PP"/>
    <property type="match status" value="4"/>
</dbReference>
<dbReference type="NCBIfam" id="NF003417">
    <property type="entry name" value="PRK04813.1"/>
    <property type="match status" value="4"/>
</dbReference>
<dbReference type="PANTHER" id="PTHR45527">
    <property type="entry name" value="NONRIBOSOMAL PEPTIDE SYNTHETASE"/>
    <property type="match status" value="1"/>
</dbReference>
<dbReference type="Pfam" id="PF13193">
    <property type="entry name" value="AMP-binding_C"/>
    <property type="match status" value="2"/>
</dbReference>
<dbReference type="InterPro" id="IPR006162">
    <property type="entry name" value="Ppantetheine_attach_site"/>
</dbReference>
<dbReference type="SUPFAM" id="SSF56801">
    <property type="entry name" value="Acetyl-CoA synthetase-like"/>
    <property type="match status" value="4"/>
</dbReference>
<accession>A0ABU4I3B2</accession>
<dbReference type="CDD" id="cd19544">
    <property type="entry name" value="E-C_NRPS"/>
    <property type="match status" value="2"/>
</dbReference>
<name>A0ABU4I3B2_9VIBR</name>
<feature type="domain" description="Carrier" evidence="4">
    <location>
        <begin position="1001"/>
        <end position="1075"/>
    </location>
</feature>
<dbReference type="InterPro" id="IPR020845">
    <property type="entry name" value="AMP-binding_CS"/>
</dbReference>